<feature type="non-terminal residue" evidence="5">
    <location>
        <position position="380"/>
    </location>
</feature>
<dbReference type="InterPro" id="IPR009029">
    <property type="entry name" value="HMG_CoA_Rdtase_sub-bd_dom_sf"/>
</dbReference>
<dbReference type="Gene3D" id="3.90.770.10">
    <property type="entry name" value="3-hydroxy-3-methylglutaryl-coenzyme A Reductase, Chain A, domain 2"/>
    <property type="match status" value="1"/>
</dbReference>
<dbReference type="STRING" id="5539.A0A3E2H6V8"/>
<dbReference type="PROSITE" id="PS50065">
    <property type="entry name" value="HMG_COA_REDUCTASE_4"/>
    <property type="match status" value="1"/>
</dbReference>
<reference evidence="5 6" key="1">
    <citation type="submission" date="2018-05" db="EMBL/GenBank/DDBJ databases">
        <title>Draft genome sequence of Scytalidium lignicola DSM 105466, a ubiquitous saprotrophic fungus.</title>
        <authorList>
            <person name="Buettner E."/>
            <person name="Gebauer A.M."/>
            <person name="Hofrichter M."/>
            <person name="Liers C."/>
            <person name="Kellner H."/>
        </authorList>
    </citation>
    <scope>NUCLEOTIDE SEQUENCE [LARGE SCALE GENOMIC DNA]</scope>
    <source>
        <strain evidence="5 6">DSM 105466</strain>
    </source>
</reference>
<evidence type="ECO:0000256" key="1">
    <source>
        <dbReference type="ARBA" id="ARBA00007661"/>
    </source>
</evidence>
<dbReference type="InterPro" id="IPR002202">
    <property type="entry name" value="HMG_CoA_Rdtase"/>
</dbReference>
<evidence type="ECO:0000256" key="3">
    <source>
        <dbReference type="ARBA" id="ARBA00022857"/>
    </source>
</evidence>
<dbReference type="Pfam" id="PF00368">
    <property type="entry name" value="HMG-CoA_red"/>
    <property type="match status" value="1"/>
</dbReference>
<dbReference type="Gene3D" id="3.30.70.420">
    <property type="entry name" value="Hydroxymethylglutaryl-CoA reductase, class I/II, NAD/NADP-binding domain"/>
    <property type="match status" value="1"/>
</dbReference>
<accession>A0A3E2H6V8</accession>
<dbReference type="GO" id="GO:0004420">
    <property type="term" value="F:hydroxymethylglutaryl-CoA reductase (NADPH) activity"/>
    <property type="evidence" value="ECO:0007669"/>
    <property type="project" value="UniProtKB-EC"/>
</dbReference>
<dbReference type="SUPFAM" id="SSF56542">
    <property type="entry name" value="Substrate-binding domain of HMG-CoA reductase"/>
    <property type="match status" value="1"/>
</dbReference>
<evidence type="ECO:0000313" key="6">
    <source>
        <dbReference type="Proteomes" id="UP000258309"/>
    </source>
</evidence>
<gene>
    <name evidence="5" type="ORF">B7463_g7427</name>
</gene>
<dbReference type="PANTHER" id="PTHR10572:SF24">
    <property type="entry name" value="3-HYDROXY-3-METHYLGLUTARYL-COENZYME A REDUCTASE"/>
    <property type="match status" value="1"/>
</dbReference>
<keyword evidence="3" id="KW-0521">NADP</keyword>
<dbReference type="AlphaFoldDB" id="A0A3E2H6V8"/>
<dbReference type="InterPro" id="IPR023074">
    <property type="entry name" value="HMG_CoA_Rdtase_cat_sf"/>
</dbReference>
<keyword evidence="6" id="KW-1185">Reference proteome</keyword>
<dbReference type="GO" id="GO:0008299">
    <property type="term" value="P:isoprenoid biosynthetic process"/>
    <property type="evidence" value="ECO:0007669"/>
    <property type="project" value="InterPro"/>
</dbReference>
<dbReference type="CDD" id="cd00643">
    <property type="entry name" value="HMG-CoA_reductase_classI"/>
    <property type="match status" value="1"/>
</dbReference>
<name>A0A3E2H6V8_SCYLI</name>
<dbReference type="Proteomes" id="UP000258309">
    <property type="component" value="Unassembled WGS sequence"/>
</dbReference>
<comment type="caution">
    <text evidence="5">The sequence shown here is derived from an EMBL/GenBank/DDBJ whole genome shotgun (WGS) entry which is preliminary data.</text>
</comment>
<dbReference type="PANTHER" id="PTHR10572">
    <property type="entry name" value="3-HYDROXY-3-METHYLGLUTARYL-COENZYME A REDUCTASE"/>
    <property type="match status" value="1"/>
</dbReference>
<dbReference type="EC" id="1.1.1.34" evidence="2"/>
<dbReference type="EMBL" id="NCSJ02000146">
    <property type="protein sequence ID" value="RFU28922.1"/>
    <property type="molecule type" value="Genomic_DNA"/>
</dbReference>
<dbReference type="OMA" id="ASAVNWI"/>
<proteinExistence type="inferred from homology"/>
<dbReference type="PROSITE" id="PS00318">
    <property type="entry name" value="HMG_COA_REDUCTASE_2"/>
    <property type="match status" value="1"/>
</dbReference>
<evidence type="ECO:0000313" key="5">
    <source>
        <dbReference type="EMBL" id="RFU28922.1"/>
    </source>
</evidence>
<organism evidence="5 6">
    <name type="scientific">Scytalidium lignicola</name>
    <name type="common">Hyphomycete</name>
    <dbReference type="NCBI Taxonomy" id="5539"/>
    <lineage>
        <taxon>Eukaryota</taxon>
        <taxon>Fungi</taxon>
        <taxon>Dikarya</taxon>
        <taxon>Ascomycota</taxon>
        <taxon>Pezizomycotina</taxon>
        <taxon>Leotiomycetes</taxon>
        <taxon>Leotiomycetes incertae sedis</taxon>
        <taxon>Scytalidium</taxon>
    </lineage>
</organism>
<dbReference type="InterPro" id="IPR004554">
    <property type="entry name" value="HMG_CoA_Rdtase_eu_arc"/>
</dbReference>
<evidence type="ECO:0000256" key="4">
    <source>
        <dbReference type="ARBA" id="ARBA00023002"/>
    </source>
</evidence>
<dbReference type="InterPro" id="IPR023076">
    <property type="entry name" value="HMG_CoA_Rdtase_CS"/>
</dbReference>
<dbReference type="PRINTS" id="PR00071">
    <property type="entry name" value="HMGCOARDTASE"/>
</dbReference>
<keyword evidence="4" id="KW-0560">Oxidoreductase</keyword>
<sequence>MPISEEVISQLNHIRGDKNEIEQVVIENCVGFTRVPVGIAGPLYVKNIDDANTDGLFYAPLATCEGTLVASCARGCKAFNLSGGVQFKILHEAMSRDPVFWFTNTEEAVRFFDWIPNLEPQFRRDTESTSRHLQLQRLSPQIVGSTVHVLFEYHCGNATGQNMATIATQHACNKFQASSLAKQFNLQNITIVGQSGSDKSLSWGNVMRTRGVKVLAWGVISDSACQEVLKCTTEHLYKVLLNGKEGAHRNGQLGYNVNMCNVIAAMFIACGQDAASVAEASGNHLTVERDANTKDLKLSCLFPSLPVGTVGGGTAYPTQREALELLQCTGPGSKNRLAGFIAAFSLALDVSSSAAVATGGFAKSHQTYGRRPQNVAQTKL</sequence>
<comment type="similarity">
    <text evidence="1">Belongs to the HMG-CoA reductase family.</text>
</comment>
<protein>
    <recommendedName>
        <fullName evidence="2">hydroxymethylglutaryl-CoA reductase (NADPH)</fullName>
        <ecNumber evidence="2">1.1.1.34</ecNumber>
    </recommendedName>
</protein>
<dbReference type="OrthoDB" id="3591602at2759"/>
<dbReference type="GO" id="GO:0015936">
    <property type="term" value="P:coenzyme A metabolic process"/>
    <property type="evidence" value="ECO:0007669"/>
    <property type="project" value="InterPro"/>
</dbReference>
<evidence type="ECO:0000256" key="2">
    <source>
        <dbReference type="ARBA" id="ARBA00012999"/>
    </source>
</evidence>
<dbReference type="SUPFAM" id="SSF55035">
    <property type="entry name" value="NAD-binding domain of HMG-CoA reductase"/>
    <property type="match status" value="1"/>
</dbReference>
<dbReference type="InterPro" id="IPR009023">
    <property type="entry name" value="HMG_CoA_Rdtase_NAD(P)-bd_sf"/>
</dbReference>
<feature type="non-terminal residue" evidence="5">
    <location>
        <position position="1"/>
    </location>
</feature>